<evidence type="ECO:0000256" key="5">
    <source>
        <dbReference type="ARBA" id="ARBA00023237"/>
    </source>
</evidence>
<evidence type="ECO:0000256" key="2">
    <source>
        <dbReference type="ARBA" id="ARBA00006275"/>
    </source>
</evidence>
<keyword evidence="9" id="KW-1185">Reference proteome</keyword>
<gene>
    <name evidence="8" type="ORF">H8S64_10930</name>
</gene>
<dbReference type="Proteomes" id="UP000646484">
    <property type="component" value="Unassembled WGS sequence"/>
</dbReference>
<comment type="similarity">
    <text evidence="2">Belongs to the SusD family.</text>
</comment>
<feature type="domain" description="SusD-like N-terminal" evidence="7">
    <location>
        <begin position="89"/>
        <end position="227"/>
    </location>
</feature>
<name>A0ABR7D106_9BACT</name>
<organism evidence="8 9">
    <name type="scientific">Butyricimonas hominis</name>
    <dbReference type="NCBI Taxonomy" id="2763032"/>
    <lineage>
        <taxon>Bacteria</taxon>
        <taxon>Pseudomonadati</taxon>
        <taxon>Bacteroidota</taxon>
        <taxon>Bacteroidia</taxon>
        <taxon>Bacteroidales</taxon>
        <taxon>Odoribacteraceae</taxon>
        <taxon>Butyricimonas</taxon>
    </lineage>
</organism>
<dbReference type="SUPFAM" id="SSF48452">
    <property type="entry name" value="TPR-like"/>
    <property type="match status" value="1"/>
</dbReference>
<keyword evidence="5" id="KW-0998">Cell outer membrane</keyword>
<reference evidence="8 9" key="1">
    <citation type="submission" date="2020-08" db="EMBL/GenBank/DDBJ databases">
        <title>Genome public.</title>
        <authorList>
            <person name="Liu C."/>
            <person name="Sun Q."/>
        </authorList>
    </citation>
    <scope>NUCLEOTIDE SEQUENCE [LARGE SCALE GENOMIC DNA]</scope>
    <source>
        <strain evidence="8 9">NSJ-56</strain>
    </source>
</reference>
<evidence type="ECO:0000256" key="1">
    <source>
        <dbReference type="ARBA" id="ARBA00004442"/>
    </source>
</evidence>
<evidence type="ECO:0000313" key="9">
    <source>
        <dbReference type="Proteomes" id="UP000646484"/>
    </source>
</evidence>
<evidence type="ECO:0000259" key="7">
    <source>
        <dbReference type="Pfam" id="PF14322"/>
    </source>
</evidence>
<dbReference type="Pfam" id="PF07980">
    <property type="entry name" value="SusD_RagB"/>
    <property type="match status" value="1"/>
</dbReference>
<dbReference type="InterPro" id="IPR011990">
    <property type="entry name" value="TPR-like_helical_dom_sf"/>
</dbReference>
<dbReference type="EMBL" id="JACOOH010000004">
    <property type="protein sequence ID" value="MBC5621613.1"/>
    <property type="molecule type" value="Genomic_DNA"/>
</dbReference>
<proteinExistence type="inferred from homology"/>
<dbReference type="InterPro" id="IPR033985">
    <property type="entry name" value="SusD-like_N"/>
</dbReference>
<protein>
    <submittedName>
        <fullName evidence="8">RagB/SusD family nutrient uptake outer membrane protein</fullName>
    </submittedName>
</protein>
<evidence type="ECO:0000259" key="6">
    <source>
        <dbReference type="Pfam" id="PF07980"/>
    </source>
</evidence>
<evidence type="ECO:0000256" key="3">
    <source>
        <dbReference type="ARBA" id="ARBA00022729"/>
    </source>
</evidence>
<dbReference type="Pfam" id="PF14322">
    <property type="entry name" value="SusD-like_3"/>
    <property type="match status" value="1"/>
</dbReference>
<comment type="subcellular location">
    <subcellularLocation>
        <location evidence="1">Cell outer membrane</location>
    </subcellularLocation>
</comment>
<dbReference type="RefSeq" id="WP_186976086.1">
    <property type="nucleotide sequence ID" value="NZ_JACOOH010000004.1"/>
</dbReference>
<keyword evidence="4" id="KW-0472">Membrane</keyword>
<sequence>MMKAFKYIVYSFLGVMGFTSCDLVGNINDIKPEYILDEKTLIRDASSAELALRGVYEQWRDKGLSLILPNMYFLSGSLTGSGIDAGVFLNNEVKPETSVIANYYTSLYHIVNYADIVMEQLEAGKAVGLDSVRMVEMIGETKIHRAMAHFFLLRAYGQFYDETSPYGIVLVEEHMQETKAAPRDSVAAVYVSINRDLDDAIETAPENVSTHYSMSRTTAKALKAKVLLYQRKYKEAADLANEVLSEAEGYGYAMENNFIDVFKNSCFSSEALFCPYTYGRIERLVLNINALIPGRYLTKIADDFVAGDGNMTTGEGYDKRFAETFAYNLRGQNNNGKFPHNDMLDGTKSNTVFYMRLAEVYLIHAEAAIRGYQDYAGARTSLKKITDRAGYDENYVNTITDGDLLEMVRKHKLLELVSEVYEEWFDLVRYYKEGDFNITDIKSTITSDNQLILPIPQTALAGNNLLEQNPL</sequence>
<feature type="domain" description="RagB/SusD" evidence="6">
    <location>
        <begin position="337"/>
        <end position="470"/>
    </location>
</feature>
<evidence type="ECO:0000256" key="4">
    <source>
        <dbReference type="ARBA" id="ARBA00023136"/>
    </source>
</evidence>
<comment type="caution">
    <text evidence="8">The sequence shown here is derived from an EMBL/GenBank/DDBJ whole genome shotgun (WGS) entry which is preliminary data.</text>
</comment>
<dbReference type="Gene3D" id="1.25.40.390">
    <property type="match status" value="1"/>
</dbReference>
<accession>A0ABR7D106</accession>
<dbReference type="InterPro" id="IPR012944">
    <property type="entry name" value="SusD_RagB_dom"/>
</dbReference>
<dbReference type="PROSITE" id="PS51257">
    <property type="entry name" value="PROKAR_LIPOPROTEIN"/>
    <property type="match status" value="1"/>
</dbReference>
<evidence type="ECO:0000313" key="8">
    <source>
        <dbReference type="EMBL" id="MBC5621613.1"/>
    </source>
</evidence>
<keyword evidence="3" id="KW-0732">Signal</keyword>